<dbReference type="SUPFAM" id="SSF55961">
    <property type="entry name" value="Bet v1-like"/>
    <property type="match status" value="1"/>
</dbReference>
<reference evidence="2" key="2">
    <citation type="submission" date="2015-01" db="EMBL/GenBank/DDBJ databases">
        <title>Evolutionary Origins and Diversification of the Mycorrhizal Mutualists.</title>
        <authorList>
            <consortium name="DOE Joint Genome Institute"/>
            <consortium name="Mycorrhizal Genomics Consortium"/>
            <person name="Kohler A."/>
            <person name="Kuo A."/>
            <person name="Nagy L.G."/>
            <person name="Floudas D."/>
            <person name="Copeland A."/>
            <person name="Barry K.W."/>
            <person name="Cichocki N."/>
            <person name="Veneault-Fourrey C."/>
            <person name="LaButti K."/>
            <person name="Lindquist E.A."/>
            <person name="Lipzen A."/>
            <person name="Lundell T."/>
            <person name="Morin E."/>
            <person name="Murat C."/>
            <person name="Riley R."/>
            <person name="Ohm R."/>
            <person name="Sun H."/>
            <person name="Tunlid A."/>
            <person name="Henrissat B."/>
            <person name="Grigoriev I.V."/>
            <person name="Hibbett D.S."/>
            <person name="Martin F."/>
        </authorList>
    </citation>
    <scope>NUCLEOTIDE SEQUENCE [LARGE SCALE GENOMIC DNA]</scope>
    <source>
        <strain evidence="2">Zn</strain>
    </source>
</reference>
<name>A0A0C3CYR9_OIDMZ</name>
<dbReference type="Proteomes" id="UP000054321">
    <property type="component" value="Unassembled WGS sequence"/>
</dbReference>
<evidence type="ECO:0000313" key="2">
    <source>
        <dbReference type="Proteomes" id="UP000054321"/>
    </source>
</evidence>
<dbReference type="Gene3D" id="3.30.530.20">
    <property type="match status" value="1"/>
</dbReference>
<dbReference type="EMBL" id="KN832888">
    <property type="protein sequence ID" value="KIM94822.1"/>
    <property type="molecule type" value="Genomic_DNA"/>
</dbReference>
<dbReference type="OrthoDB" id="2320332at2759"/>
<dbReference type="InParanoid" id="A0A0C3CYR9"/>
<dbReference type="InterPro" id="IPR023393">
    <property type="entry name" value="START-like_dom_sf"/>
</dbReference>
<dbReference type="STRING" id="913774.A0A0C3CYR9"/>
<dbReference type="AlphaFoldDB" id="A0A0C3CYR9"/>
<gene>
    <name evidence="1" type="ORF">OIDMADRAFT_206545</name>
</gene>
<dbReference type="Pfam" id="PF08982">
    <property type="entry name" value="AtaL"/>
    <property type="match status" value="1"/>
</dbReference>
<evidence type="ECO:0000313" key="1">
    <source>
        <dbReference type="EMBL" id="KIM94822.1"/>
    </source>
</evidence>
<accession>A0A0C3CYR9</accession>
<evidence type="ECO:0008006" key="3">
    <source>
        <dbReference type="Google" id="ProtNLM"/>
    </source>
</evidence>
<proteinExistence type="predicted"/>
<keyword evidence="2" id="KW-1185">Reference proteome</keyword>
<dbReference type="HOGENOM" id="CLU_111642_2_0_1"/>
<reference evidence="1 2" key="1">
    <citation type="submission" date="2014-04" db="EMBL/GenBank/DDBJ databases">
        <authorList>
            <consortium name="DOE Joint Genome Institute"/>
            <person name="Kuo A."/>
            <person name="Martino E."/>
            <person name="Perotto S."/>
            <person name="Kohler A."/>
            <person name="Nagy L.G."/>
            <person name="Floudas D."/>
            <person name="Copeland A."/>
            <person name="Barry K.W."/>
            <person name="Cichocki N."/>
            <person name="Veneault-Fourrey C."/>
            <person name="LaButti K."/>
            <person name="Lindquist E.A."/>
            <person name="Lipzen A."/>
            <person name="Lundell T."/>
            <person name="Morin E."/>
            <person name="Murat C."/>
            <person name="Sun H."/>
            <person name="Tunlid A."/>
            <person name="Henrissat B."/>
            <person name="Grigoriev I.V."/>
            <person name="Hibbett D.S."/>
            <person name="Martin F."/>
            <person name="Nordberg H.P."/>
            <person name="Cantor M.N."/>
            <person name="Hua S.X."/>
        </authorList>
    </citation>
    <scope>NUCLEOTIDE SEQUENCE [LARGE SCALE GENOMIC DNA]</scope>
    <source>
        <strain evidence="1 2">Zn</strain>
    </source>
</reference>
<organism evidence="1 2">
    <name type="scientific">Oidiodendron maius (strain Zn)</name>
    <dbReference type="NCBI Taxonomy" id="913774"/>
    <lineage>
        <taxon>Eukaryota</taxon>
        <taxon>Fungi</taxon>
        <taxon>Dikarya</taxon>
        <taxon>Ascomycota</taxon>
        <taxon>Pezizomycotina</taxon>
        <taxon>Leotiomycetes</taxon>
        <taxon>Leotiomycetes incertae sedis</taxon>
        <taxon>Myxotrichaceae</taxon>
        <taxon>Oidiodendron</taxon>
    </lineage>
</organism>
<dbReference type="InterPro" id="IPR015075">
    <property type="entry name" value="AtaL"/>
</dbReference>
<protein>
    <recommendedName>
        <fullName evidence="3">Bet v I/Major latex protein domain-containing protein</fullName>
    </recommendedName>
</protein>
<sequence>MTIIFAAATVPVNPAGAYPVMTLKQLWAGLELKRRMPQLFLAVIDTCEVLEDDGESVLREVKFKDGGGVGMPPVIGPKVQERITHIKPLSEESGSGLETFTSIGSASRVLNIVSTGIDGGLNLTFSFEWDHEDIEAGSHAAVEKQKEYQATAPKGVAGTLNAIREMVKEGRL</sequence>